<dbReference type="InterPro" id="IPR014229">
    <property type="entry name" value="Spore_YtfJ"/>
</dbReference>
<evidence type="ECO:0000313" key="1">
    <source>
        <dbReference type="EMBL" id="MPM42384.1"/>
    </source>
</evidence>
<reference evidence="1" key="1">
    <citation type="submission" date="2019-08" db="EMBL/GenBank/DDBJ databases">
        <authorList>
            <person name="Kucharzyk K."/>
            <person name="Murdoch R.W."/>
            <person name="Higgins S."/>
            <person name="Loffler F."/>
        </authorList>
    </citation>
    <scope>NUCLEOTIDE SEQUENCE</scope>
</reference>
<gene>
    <name evidence="1" type="primary">ytfJ_4</name>
    <name evidence="1" type="ORF">SDC9_89049</name>
</gene>
<dbReference type="PIRSF" id="PIRSF021377">
    <property type="entry name" value="YtfJ"/>
    <property type="match status" value="1"/>
</dbReference>
<dbReference type="PANTHER" id="PTHR39162">
    <property type="entry name" value="GLL3345 PROTEIN"/>
    <property type="match status" value="1"/>
</dbReference>
<dbReference type="PANTHER" id="PTHR39162:SF1">
    <property type="entry name" value="SPORULATION PROTEIN YTFJ"/>
    <property type="match status" value="1"/>
</dbReference>
<proteinExistence type="predicted"/>
<sequence>MNEIPLKQVIDASLENLKQVISADNVIGTPITLPDKTVIIPISKVSVGFTSGGVDFDSKHNPLRQQAHFGGGNAAGLTVTPLAFLVASNSDVRLLNINDPLTPEAGNIVGTISDLVDRSPAIIERIMNIFKNFKKPESTEASDDSSEASEK</sequence>
<comment type="caution">
    <text evidence="1">The sequence shown here is derived from an EMBL/GenBank/DDBJ whole genome shotgun (WGS) entry which is preliminary data.</text>
</comment>
<dbReference type="Pfam" id="PF09579">
    <property type="entry name" value="Spore_YtfJ"/>
    <property type="match status" value="1"/>
</dbReference>
<dbReference type="AlphaFoldDB" id="A0A644ZXS5"/>
<name>A0A644ZXS5_9ZZZZ</name>
<organism evidence="1">
    <name type="scientific">bioreactor metagenome</name>
    <dbReference type="NCBI Taxonomy" id="1076179"/>
    <lineage>
        <taxon>unclassified sequences</taxon>
        <taxon>metagenomes</taxon>
        <taxon>ecological metagenomes</taxon>
    </lineage>
</organism>
<accession>A0A644ZXS5</accession>
<protein>
    <submittedName>
        <fullName evidence="1">Putative spore protein YtfJ</fullName>
    </submittedName>
</protein>
<dbReference type="EMBL" id="VSSQ01009711">
    <property type="protein sequence ID" value="MPM42384.1"/>
    <property type="molecule type" value="Genomic_DNA"/>
</dbReference>